<comment type="caution">
    <text evidence="11">The sequence shown here is derived from an EMBL/GenBank/DDBJ whole genome shotgun (WGS) entry which is preliminary data.</text>
</comment>
<dbReference type="InterPro" id="IPR004827">
    <property type="entry name" value="bZIP"/>
</dbReference>
<dbReference type="Pfam" id="PF00170">
    <property type="entry name" value="bZIP_1"/>
    <property type="match status" value="1"/>
</dbReference>
<evidence type="ECO:0000256" key="9">
    <source>
        <dbReference type="SAM" id="MobiDB-lite"/>
    </source>
</evidence>
<feature type="domain" description="BZIP" evidence="10">
    <location>
        <begin position="28"/>
        <end position="91"/>
    </location>
</feature>
<sequence length="299" mass="33809">MDSILKNEKPVEIKKQRRGKNLTAEERAAKKLERIMRNRHSAVASRERKRKRTEELEISHATLTEETEILKKKLKVYEADNQNLNSKLEILSTQFNSLKNLFTLATSKNVESNKPSLESILTTTNLLLHNAKTLPKDCDVIPESSSTTASSVNSSPVSQAASLLDLNLESEFFSSNQPIQPGKNFENLVTDGSAADIVDLSIQAPICPNQPPYCLLDNNVADKGSWGTPVFKDHEKLYTNLFDDLFNFEFDEKTEEIDNHCDFEVENEFTRTQQCEEISKEIPSVGLFEEMFSNCFPGL</sequence>
<evidence type="ECO:0000256" key="7">
    <source>
        <dbReference type="ARBA" id="ARBA00023242"/>
    </source>
</evidence>
<accession>A0AAD5U105</accession>
<evidence type="ECO:0000259" key="10">
    <source>
        <dbReference type="PROSITE" id="PS50217"/>
    </source>
</evidence>
<dbReference type="Gene3D" id="1.20.5.170">
    <property type="match status" value="1"/>
</dbReference>
<dbReference type="AlphaFoldDB" id="A0AAD5U105"/>
<proteinExistence type="inferred from homology"/>
<dbReference type="SMART" id="SM00338">
    <property type="entry name" value="BRLZ"/>
    <property type="match status" value="1"/>
</dbReference>
<evidence type="ECO:0000256" key="4">
    <source>
        <dbReference type="ARBA" id="ARBA00023125"/>
    </source>
</evidence>
<dbReference type="InterPro" id="IPR044280">
    <property type="entry name" value="Hac1/HY5"/>
</dbReference>
<comment type="similarity">
    <text evidence="2">Belongs to the bZIP family.</text>
</comment>
<dbReference type="GO" id="GO:0006986">
    <property type="term" value="P:response to unfolded protein"/>
    <property type="evidence" value="ECO:0007669"/>
    <property type="project" value="UniProtKB-KW"/>
</dbReference>
<keyword evidence="12" id="KW-1185">Reference proteome</keyword>
<evidence type="ECO:0000256" key="8">
    <source>
        <dbReference type="SAM" id="Coils"/>
    </source>
</evidence>
<dbReference type="PANTHER" id="PTHR46714">
    <property type="entry name" value="TRANSCRIPTIONAL ACTIVATOR HAC1"/>
    <property type="match status" value="1"/>
</dbReference>
<dbReference type="GO" id="GO:0045944">
    <property type="term" value="P:positive regulation of transcription by RNA polymerase II"/>
    <property type="evidence" value="ECO:0007669"/>
    <property type="project" value="InterPro"/>
</dbReference>
<feature type="region of interest" description="Disordered" evidence="9">
    <location>
        <begin position="1"/>
        <end position="23"/>
    </location>
</feature>
<dbReference type="PANTHER" id="PTHR46714:SF6">
    <property type="entry name" value="TRANSCRIPTIONAL ACTIVATOR HAC1"/>
    <property type="match status" value="1"/>
</dbReference>
<keyword evidence="6" id="KW-0834">Unfolded protein response</keyword>
<keyword evidence="8" id="KW-0175">Coiled coil</keyword>
<keyword evidence="3" id="KW-0805">Transcription regulation</keyword>
<dbReference type="EMBL" id="JADGJW010000275">
    <property type="protein sequence ID" value="KAJ3220761.1"/>
    <property type="molecule type" value="Genomic_DNA"/>
</dbReference>
<evidence type="ECO:0000256" key="5">
    <source>
        <dbReference type="ARBA" id="ARBA00023163"/>
    </source>
</evidence>
<feature type="compositionally biased region" description="Basic and acidic residues" evidence="9">
    <location>
        <begin position="1"/>
        <end position="14"/>
    </location>
</feature>
<evidence type="ECO:0000256" key="2">
    <source>
        <dbReference type="ARBA" id="ARBA00007163"/>
    </source>
</evidence>
<keyword evidence="4" id="KW-0238">DNA-binding</keyword>
<dbReference type="GO" id="GO:0005634">
    <property type="term" value="C:nucleus"/>
    <property type="evidence" value="ECO:0007669"/>
    <property type="project" value="UniProtKB-SubCell"/>
</dbReference>
<dbReference type="PROSITE" id="PS00036">
    <property type="entry name" value="BZIP_BASIC"/>
    <property type="match status" value="1"/>
</dbReference>
<organism evidence="11 12">
    <name type="scientific">Clydaea vesicula</name>
    <dbReference type="NCBI Taxonomy" id="447962"/>
    <lineage>
        <taxon>Eukaryota</taxon>
        <taxon>Fungi</taxon>
        <taxon>Fungi incertae sedis</taxon>
        <taxon>Chytridiomycota</taxon>
        <taxon>Chytridiomycota incertae sedis</taxon>
        <taxon>Chytridiomycetes</taxon>
        <taxon>Lobulomycetales</taxon>
        <taxon>Lobulomycetaceae</taxon>
        <taxon>Clydaea</taxon>
    </lineage>
</organism>
<name>A0AAD5U105_9FUNG</name>
<evidence type="ECO:0000313" key="11">
    <source>
        <dbReference type="EMBL" id="KAJ3220761.1"/>
    </source>
</evidence>
<comment type="subcellular location">
    <subcellularLocation>
        <location evidence="1">Nucleus</location>
    </subcellularLocation>
</comment>
<evidence type="ECO:0000313" key="12">
    <source>
        <dbReference type="Proteomes" id="UP001211065"/>
    </source>
</evidence>
<dbReference type="Proteomes" id="UP001211065">
    <property type="component" value="Unassembled WGS sequence"/>
</dbReference>
<feature type="coiled-coil region" evidence="8">
    <location>
        <begin position="46"/>
        <end position="101"/>
    </location>
</feature>
<evidence type="ECO:0000256" key="6">
    <source>
        <dbReference type="ARBA" id="ARBA00023230"/>
    </source>
</evidence>
<dbReference type="InterPro" id="IPR046347">
    <property type="entry name" value="bZIP_sf"/>
</dbReference>
<dbReference type="GO" id="GO:0000981">
    <property type="term" value="F:DNA-binding transcription factor activity, RNA polymerase II-specific"/>
    <property type="evidence" value="ECO:0007669"/>
    <property type="project" value="InterPro"/>
</dbReference>
<dbReference type="GO" id="GO:0003677">
    <property type="term" value="F:DNA binding"/>
    <property type="evidence" value="ECO:0007669"/>
    <property type="project" value="UniProtKB-KW"/>
</dbReference>
<keyword evidence="7" id="KW-0539">Nucleus</keyword>
<protein>
    <recommendedName>
        <fullName evidence="10">BZIP domain-containing protein</fullName>
    </recommendedName>
</protein>
<reference evidence="11" key="1">
    <citation type="submission" date="2020-05" db="EMBL/GenBank/DDBJ databases">
        <title>Phylogenomic resolution of chytrid fungi.</title>
        <authorList>
            <person name="Stajich J.E."/>
            <person name="Amses K."/>
            <person name="Simmons R."/>
            <person name="Seto K."/>
            <person name="Myers J."/>
            <person name="Bonds A."/>
            <person name="Quandt C.A."/>
            <person name="Barry K."/>
            <person name="Liu P."/>
            <person name="Grigoriev I."/>
            <person name="Longcore J.E."/>
            <person name="James T.Y."/>
        </authorList>
    </citation>
    <scope>NUCLEOTIDE SEQUENCE</scope>
    <source>
        <strain evidence="11">JEL0476</strain>
    </source>
</reference>
<dbReference type="SUPFAM" id="SSF57959">
    <property type="entry name" value="Leucine zipper domain"/>
    <property type="match status" value="1"/>
</dbReference>
<gene>
    <name evidence="11" type="ORF">HK099_004025</name>
</gene>
<dbReference type="PROSITE" id="PS50217">
    <property type="entry name" value="BZIP"/>
    <property type="match status" value="1"/>
</dbReference>
<keyword evidence="5" id="KW-0804">Transcription</keyword>
<evidence type="ECO:0000256" key="3">
    <source>
        <dbReference type="ARBA" id="ARBA00023015"/>
    </source>
</evidence>
<dbReference type="CDD" id="cd14686">
    <property type="entry name" value="bZIP"/>
    <property type="match status" value="1"/>
</dbReference>
<evidence type="ECO:0000256" key="1">
    <source>
        <dbReference type="ARBA" id="ARBA00004123"/>
    </source>
</evidence>